<dbReference type="InterPro" id="IPR020916">
    <property type="entry name" value="Gln_gamma-glutamylTfrase_bac"/>
</dbReference>
<dbReference type="STRING" id="333138.LQ50_02690"/>
<proteinExistence type="inferred from homology"/>
<evidence type="ECO:0000256" key="2">
    <source>
        <dbReference type="ARBA" id="ARBA00022969"/>
    </source>
</evidence>
<dbReference type="GO" id="GO:0030435">
    <property type="term" value="P:sporulation resulting in formation of a cellular spore"/>
    <property type="evidence" value="ECO:0007669"/>
    <property type="project" value="UniProtKB-KW"/>
</dbReference>
<keyword evidence="3" id="KW-0012">Acyltransferase</keyword>
<dbReference type="RefSeq" id="WP_034625746.1">
    <property type="nucleotide sequence ID" value="NZ_JRJU01000002.1"/>
</dbReference>
<dbReference type="NCBIfam" id="NF002869">
    <property type="entry name" value="PRK03187.1"/>
    <property type="match status" value="1"/>
</dbReference>
<evidence type="ECO:0000256" key="1">
    <source>
        <dbReference type="ARBA" id="ARBA00022679"/>
    </source>
</evidence>
<reference evidence="4 5" key="1">
    <citation type="submission" date="2014-09" db="EMBL/GenBank/DDBJ databases">
        <title>Genome sequencing and annotation of Bacillus Okhensis strain Kh10-101T.</title>
        <authorList>
            <person name="Prakash J.S."/>
        </authorList>
    </citation>
    <scope>NUCLEOTIDE SEQUENCE [LARGE SCALE GENOMIC DNA]</scope>
    <source>
        <strain evidence="5">Kh10-101T</strain>
    </source>
</reference>
<dbReference type="EMBL" id="JRJU01000002">
    <property type="protein sequence ID" value="KHF41625.1"/>
    <property type="molecule type" value="Genomic_DNA"/>
</dbReference>
<evidence type="ECO:0000256" key="3">
    <source>
        <dbReference type="ARBA" id="ARBA00023315"/>
    </source>
</evidence>
<evidence type="ECO:0000313" key="5">
    <source>
        <dbReference type="Proteomes" id="UP000030832"/>
    </source>
</evidence>
<keyword evidence="2" id="KW-0749">Sporulation</keyword>
<dbReference type="GO" id="GO:0003810">
    <property type="term" value="F:protein-glutamine gamma-glutamyltransferase activity"/>
    <property type="evidence" value="ECO:0007669"/>
    <property type="project" value="InterPro"/>
</dbReference>
<dbReference type="Pfam" id="PF20085">
    <property type="entry name" value="TGL"/>
    <property type="match status" value="1"/>
</dbReference>
<dbReference type="Proteomes" id="UP000030832">
    <property type="component" value="Unassembled WGS sequence"/>
</dbReference>
<dbReference type="eggNOG" id="ENOG502Z8C5">
    <property type="taxonomic scope" value="Bacteria"/>
</dbReference>
<name>A0A0B0IJX1_9BACI</name>
<gene>
    <name evidence="4" type="ORF">LQ50_02690</name>
</gene>
<keyword evidence="1 4" id="KW-0808">Transferase</keyword>
<organism evidence="4 5">
    <name type="scientific">Halalkalibacter okhensis</name>
    <dbReference type="NCBI Taxonomy" id="333138"/>
    <lineage>
        <taxon>Bacteria</taxon>
        <taxon>Bacillati</taxon>
        <taxon>Bacillota</taxon>
        <taxon>Bacilli</taxon>
        <taxon>Bacillales</taxon>
        <taxon>Bacillaceae</taxon>
        <taxon>Halalkalibacter</taxon>
    </lineage>
</organism>
<dbReference type="HAMAP" id="MF_00727">
    <property type="entry name" value="Tgl"/>
    <property type="match status" value="1"/>
</dbReference>
<accession>A0A0B0IJX1</accession>
<dbReference type="OrthoDB" id="1845399at2"/>
<evidence type="ECO:0000313" key="4">
    <source>
        <dbReference type="EMBL" id="KHF41625.1"/>
    </source>
</evidence>
<dbReference type="AlphaFoldDB" id="A0A0B0IJX1"/>
<comment type="caution">
    <text evidence="4">The sequence shown here is derived from an EMBL/GenBank/DDBJ whole genome shotgun (WGS) entry which is preliminary data.</text>
</comment>
<protein>
    <submittedName>
        <fullName evidence="4">Protein-glutamine gamma-glutamyltransferase</fullName>
    </submittedName>
</protein>
<sequence>MIQIMGMPFQLNELGNISNTERMIIQRMYEDPTTYSYSSVDEFLFEINARKNVIDSSISMNDSEMEFTVFEYARCNPQYWYLTEMGGFLLRQDVRPSEAIQDIYRNSSLYAFDCSTACVIIYYHAILNSIGDQNFNLIFPNLYLYSWHADSDLGLHNVYTNYFIPGDVVYFNNPDFHPDIHWLRGENAVVLGDDTFFGHGFGIMTAQQMIETLNENRRPQSTQSAYLLNSITRPNFIHLARITLLQRGNYRYKQQPILIHHNQCSISFLQYIFYLNQSLYQ</sequence>
<keyword evidence="5" id="KW-1185">Reference proteome</keyword>